<dbReference type="Gene3D" id="3.90.1150.10">
    <property type="entry name" value="Aspartate Aminotransferase, domain 1"/>
    <property type="match status" value="1"/>
</dbReference>
<gene>
    <name evidence="7" type="ORF">HMPREF9473_01970</name>
</gene>
<dbReference type="InterPro" id="IPR015422">
    <property type="entry name" value="PyrdxlP-dep_Trfase_small"/>
</dbReference>
<dbReference type="EMBL" id="ADLN01000037">
    <property type="protein sequence ID" value="EHI60027.1"/>
    <property type="molecule type" value="Genomic_DNA"/>
</dbReference>
<dbReference type="GO" id="GO:0030170">
    <property type="term" value="F:pyridoxal phosphate binding"/>
    <property type="evidence" value="ECO:0007669"/>
    <property type="project" value="InterPro"/>
</dbReference>
<evidence type="ECO:0000259" key="6">
    <source>
        <dbReference type="Pfam" id="PF00155"/>
    </source>
</evidence>
<evidence type="ECO:0000313" key="8">
    <source>
        <dbReference type="Proteomes" id="UP000005384"/>
    </source>
</evidence>
<name>G5IEP3_9FIRM</name>
<dbReference type="AlphaFoldDB" id="G5IEP3"/>
<dbReference type="HOGENOM" id="CLU_017584_15_0_9"/>
<dbReference type="OrthoDB" id="9802872at2"/>
<evidence type="ECO:0000256" key="5">
    <source>
        <dbReference type="ARBA" id="ARBA00037974"/>
    </source>
</evidence>
<dbReference type="InterPro" id="IPR004839">
    <property type="entry name" value="Aminotransferase_I/II_large"/>
</dbReference>
<dbReference type="SUPFAM" id="SSF53383">
    <property type="entry name" value="PLP-dependent transferases"/>
    <property type="match status" value="1"/>
</dbReference>
<proteinExistence type="inferred from homology"/>
<keyword evidence="8" id="KW-1185">Reference proteome</keyword>
<protein>
    <recommendedName>
        <fullName evidence="2">cysteine-S-conjugate beta-lyase</fullName>
        <ecNumber evidence="2">4.4.1.13</ecNumber>
    </recommendedName>
</protein>
<dbReference type="EC" id="4.4.1.13" evidence="2"/>
<accession>G5IEP3</accession>
<dbReference type="PATRIC" id="fig|742737.3.peg.1996"/>
<dbReference type="Proteomes" id="UP000005384">
    <property type="component" value="Unassembled WGS sequence"/>
</dbReference>
<keyword evidence="3" id="KW-0663">Pyridoxal phosphate</keyword>
<comment type="similarity">
    <text evidence="5">Belongs to the class-II pyridoxal-phosphate-dependent aminotransferase family. MalY/PatB cystathionine beta-lyase subfamily.</text>
</comment>
<dbReference type="PANTHER" id="PTHR43525">
    <property type="entry name" value="PROTEIN MALY"/>
    <property type="match status" value="1"/>
</dbReference>
<reference evidence="7 8" key="1">
    <citation type="submission" date="2011-08" db="EMBL/GenBank/DDBJ databases">
        <title>The Genome Sequence of Clostridium hathewayi WAL-18680.</title>
        <authorList>
            <consortium name="The Broad Institute Genome Sequencing Platform"/>
            <person name="Earl A."/>
            <person name="Ward D."/>
            <person name="Feldgarden M."/>
            <person name="Gevers D."/>
            <person name="Finegold S.M."/>
            <person name="Summanen P.H."/>
            <person name="Molitoris D.R."/>
            <person name="Song M."/>
            <person name="Daigneault M."/>
            <person name="Allen-Vercoe E."/>
            <person name="Young S.K."/>
            <person name="Zeng Q."/>
            <person name="Gargeya S."/>
            <person name="Fitzgerald M."/>
            <person name="Haas B."/>
            <person name="Abouelleil A."/>
            <person name="Alvarado L."/>
            <person name="Arachchi H.M."/>
            <person name="Berlin A."/>
            <person name="Brown A."/>
            <person name="Chapman S.B."/>
            <person name="Chen Z."/>
            <person name="Dunbar C."/>
            <person name="Freedman E."/>
            <person name="Gearin G."/>
            <person name="Gellesch M."/>
            <person name="Goldberg J."/>
            <person name="Griggs A."/>
            <person name="Gujja S."/>
            <person name="Heiman D."/>
            <person name="Howarth C."/>
            <person name="Larson L."/>
            <person name="Lui A."/>
            <person name="MacDonald P.J.P."/>
            <person name="Montmayeur A."/>
            <person name="Murphy C."/>
            <person name="Neiman D."/>
            <person name="Pearson M."/>
            <person name="Priest M."/>
            <person name="Roberts A."/>
            <person name="Saif S."/>
            <person name="Shea T."/>
            <person name="Shenoy N."/>
            <person name="Sisk P."/>
            <person name="Stolte C."/>
            <person name="Sykes S."/>
            <person name="Wortman J."/>
            <person name="Nusbaum C."/>
            <person name="Birren B."/>
        </authorList>
    </citation>
    <scope>NUCLEOTIDE SEQUENCE [LARGE SCALE GENOMIC DNA]</scope>
    <source>
        <strain evidence="7 8">WAL-18680</strain>
    </source>
</reference>
<dbReference type="PANTHER" id="PTHR43525:SF1">
    <property type="entry name" value="PROTEIN MALY"/>
    <property type="match status" value="1"/>
</dbReference>
<evidence type="ECO:0000256" key="4">
    <source>
        <dbReference type="ARBA" id="ARBA00023239"/>
    </source>
</evidence>
<comment type="caution">
    <text evidence="7">The sequence shown here is derived from an EMBL/GenBank/DDBJ whole genome shotgun (WGS) entry which is preliminary data.</text>
</comment>
<comment type="cofactor">
    <cofactor evidence="1">
        <name>pyridoxal 5'-phosphate</name>
        <dbReference type="ChEBI" id="CHEBI:597326"/>
    </cofactor>
</comment>
<dbReference type="GO" id="GO:0047804">
    <property type="term" value="F:cysteine-S-conjugate beta-lyase activity"/>
    <property type="evidence" value="ECO:0007669"/>
    <property type="project" value="UniProtKB-EC"/>
</dbReference>
<organism evidence="7 8">
    <name type="scientific">Hungatella hathewayi WAL-18680</name>
    <dbReference type="NCBI Taxonomy" id="742737"/>
    <lineage>
        <taxon>Bacteria</taxon>
        <taxon>Bacillati</taxon>
        <taxon>Bacillota</taxon>
        <taxon>Clostridia</taxon>
        <taxon>Lachnospirales</taxon>
        <taxon>Lachnospiraceae</taxon>
        <taxon>Hungatella</taxon>
    </lineage>
</organism>
<dbReference type="InterPro" id="IPR015424">
    <property type="entry name" value="PyrdxlP-dep_Trfase"/>
</dbReference>
<dbReference type="Pfam" id="PF00155">
    <property type="entry name" value="Aminotran_1_2"/>
    <property type="match status" value="1"/>
</dbReference>
<dbReference type="InterPro" id="IPR015421">
    <property type="entry name" value="PyrdxlP-dep_Trfase_major"/>
</dbReference>
<sequence length="399" mass="46214">MRKYDFDKVVDRTQFYSAKWSIGQELIKMGYTEKYDENTISVFTADMDFECPDAMKEACHKVADHNIYGYCWLTEDNCDYFPALINWFKTKYDWEFKYEEVTYVPSTIDAIKFALECLTQPGDQVVLNEPIYSPFMGAIRKTGRVLVNSELVNDGEGYYTIDFEDMEKKLSDDKTTCFVLCNPHNPTGRVWNDDELKKLADICRRNNVMIIADEIHGDLCRMETSFHPIAKVCGPQGIVTMTSQNKTFNMAGLGVCNVVIQDEELNKKYQDYVGFIMPNPFTIAASIAAYKEGDEWLQQLREYLDGTIDWTVNFLKENMPKVKVARPEGTYFLWMDFREYGLPPKEIHDKIYLDANVIMEDGEGFSTECGYGFQRICLSTRRSMIQEAFTRIAKAFENC</sequence>
<keyword evidence="4" id="KW-0456">Lyase</keyword>
<evidence type="ECO:0000256" key="2">
    <source>
        <dbReference type="ARBA" id="ARBA00012224"/>
    </source>
</evidence>
<evidence type="ECO:0000313" key="7">
    <source>
        <dbReference type="EMBL" id="EHI60027.1"/>
    </source>
</evidence>
<evidence type="ECO:0000256" key="3">
    <source>
        <dbReference type="ARBA" id="ARBA00022898"/>
    </source>
</evidence>
<dbReference type="CDD" id="cd00609">
    <property type="entry name" value="AAT_like"/>
    <property type="match status" value="1"/>
</dbReference>
<dbReference type="RefSeq" id="WP_006779950.1">
    <property type="nucleotide sequence ID" value="NZ_CP040506.1"/>
</dbReference>
<dbReference type="Gene3D" id="3.40.640.10">
    <property type="entry name" value="Type I PLP-dependent aspartate aminotransferase-like (Major domain)"/>
    <property type="match status" value="1"/>
</dbReference>
<feature type="domain" description="Aminotransferase class I/classII large" evidence="6">
    <location>
        <begin position="83"/>
        <end position="392"/>
    </location>
</feature>
<dbReference type="InterPro" id="IPR051798">
    <property type="entry name" value="Class-II_PLP-Dep_Aminotrans"/>
</dbReference>
<evidence type="ECO:0000256" key="1">
    <source>
        <dbReference type="ARBA" id="ARBA00001933"/>
    </source>
</evidence>